<dbReference type="Pfam" id="PF13609">
    <property type="entry name" value="Porin_4"/>
    <property type="match status" value="1"/>
</dbReference>
<accession>A0ABU5E8S0</accession>
<dbReference type="SUPFAM" id="SSF56935">
    <property type="entry name" value="Porins"/>
    <property type="match status" value="1"/>
</dbReference>
<organism evidence="2 3">
    <name type="scientific">Dongia soli</name>
    <dbReference type="NCBI Taxonomy" id="600628"/>
    <lineage>
        <taxon>Bacteria</taxon>
        <taxon>Pseudomonadati</taxon>
        <taxon>Pseudomonadota</taxon>
        <taxon>Alphaproteobacteria</taxon>
        <taxon>Rhodospirillales</taxon>
        <taxon>Dongiaceae</taxon>
        <taxon>Dongia</taxon>
    </lineage>
</organism>
<evidence type="ECO:0000259" key="1">
    <source>
        <dbReference type="Pfam" id="PF13609"/>
    </source>
</evidence>
<proteinExistence type="predicted"/>
<reference evidence="2 3" key="1">
    <citation type="journal article" date="2016" name="Antonie Van Leeuwenhoek">
        <title>Dongia soli sp. nov., isolated from soil from Dokdo, Korea.</title>
        <authorList>
            <person name="Kim D.U."/>
            <person name="Lee H."/>
            <person name="Kim H."/>
            <person name="Kim S.G."/>
            <person name="Ka J.O."/>
        </authorList>
    </citation>
    <scope>NUCLEOTIDE SEQUENCE [LARGE SCALE GENOMIC DNA]</scope>
    <source>
        <strain evidence="2 3">D78</strain>
    </source>
</reference>
<keyword evidence="3" id="KW-1185">Reference proteome</keyword>
<dbReference type="Proteomes" id="UP001279642">
    <property type="component" value="Unassembled WGS sequence"/>
</dbReference>
<dbReference type="InterPro" id="IPR023614">
    <property type="entry name" value="Porin_dom_sf"/>
</dbReference>
<evidence type="ECO:0000313" key="2">
    <source>
        <dbReference type="EMBL" id="MDY0881943.1"/>
    </source>
</evidence>
<evidence type="ECO:0000313" key="3">
    <source>
        <dbReference type="Proteomes" id="UP001279642"/>
    </source>
</evidence>
<comment type="caution">
    <text evidence="2">The sequence shown here is derived from an EMBL/GenBank/DDBJ whole genome shotgun (WGS) entry which is preliminary data.</text>
</comment>
<dbReference type="RefSeq" id="WP_320506984.1">
    <property type="nucleotide sequence ID" value="NZ_JAXCLW010000001.1"/>
</dbReference>
<sequence>MVDFTVTGASCSVKPAEQTGLRTRGIRRAKAPVAIANLGNLEMKKVLLGTSALLGAGLVASPAFAADGIKLSLGGFFRTAVLANFDDEGNGDLGDNRYNTGVFSDGEIYFLGKTTLDNGITVGARVELEAEQKGDQIDAAYAYFSGGFGELRIGSQNGALMALCVTPVGGTTNFGAFSQDQIINNAFADAGYSAGICNSVDGFGLGIPADATRSQKIVYITPNFGGFQLGVSWSPNGGHEFTQVSDFHSGMPQSVDGEQRNVVDGYANFTRDFEGWGINAGLGGSWTLSTGGKGSDVKKNDYYQAGLNLTFGSFSIGAAGEYYNDFAHFDDGSTGDGWVVGGGMAYNIDAWTVGLQYSYADWEFINSSDDRRVNTVALSGNYDMGPGISLDATLQYVWANADGGHTNGDNYNSVGIGLGTAFNF</sequence>
<protein>
    <submittedName>
        <fullName evidence="2">Porin</fullName>
    </submittedName>
</protein>
<dbReference type="Gene3D" id="2.40.160.10">
    <property type="entry name" value="Porin"/>
    <property type="match status" value="1"/>
</dbReference>
<feature type="domain" description="Porin" evidence="1">
    <location>
        <begin position="52"/>
        <end position="397"/>
    </location>
</feature>
<dbReference type="EMBL" id="JAXCLW010000001">
    <property type="protein sequence ID" value="MDY0881943.1"/>
    <property type="molecule type" value="Genomic_DNA"/>
</dbReference>
<dbReference type="InterPro" id="IPR033900">
    <property type="entry name" value="Gram_neg_porin_domain"/>
</dbReference>
<name>A0ABU5E8S0_9PROT</name>
<gene>
    <name evidence="2" type="ORF">SMD27_03745</name>
</gene>